<dbReference type="SUPFAM" id="SSF56281">
    <property type="entry name" value="Metallo-hydrolase/oxidoreductase"/>
    <property type="match status" value="1"/>
</dbReference>
<dbReference type="Gene3D" id="3.60.15.10">
    <property type="entry name" value="Ribonuclease Z/Hydroxyacylglutathione hydrolase-like"/>
    <property type="match status" value="1"/>
</dbReference>
<dbReference type="GO" id="GO:0047555">
    <property type="term" value="F:3',5'-cyclic-GMP phosphodiesterase activity"/>
    <property type="evidence" value="ECO:0007669"/>
    <property type="project" value="TreeGrafter"/>
</dbReference>
<dbReference type="GO" id="GO:1902660">
    <property type="term" value="P:negative regulation of glucose mediated signaling pathway"/>
    <property type="evidence" value="ECO:0007669"/>
    <property type="project" value="TreeGrafter"/>
</dbReference>
<dbReference type="InterPro" id="IPR036866">
    <property type="entry name" value="RibonucZ/Hydroxyglut_hydro"/>
</dbReference>
<feature type="region of interest" description="Disordered" evidence="1">
    <location>
        <begin position="412"/>
        <end position="432"/>
    </location>
</feature>
<dbReference type="GO" id="GO:0006198">
    <property type="term" value="P:cAMP catabolic process"/>
    <property type="evidence" value="ECO:0007669"/>
    <property type="project" value="InterPro"/>
</dbReference>
<evidence type="ECO:0000256" key="1">
    <source>
        <dbReference type="SAM" id="MobiDB-lite"/>
    </source>
</evidence>
<dbReference type="Proteomes" id="UP000629468">
    <property type="component" value="Unassembled WGS sequence"/>
</dbReference>
<accession>A0A8H7F776</accession>
<evidence type="ECO:0000313" key="2">
    <source>
        <dbReference type="EMBL" id="KAF7779095.1"/>
    </source>
</evidence>
<name>A0A8H7F776_AGABI</name>
<evidence type="ECO:0000313" key="3">
    <source>
        <dbReference type="Proteomes" id="UP000629468"/>
    </source>
</evidence>
<reference evidence="2 3" key="1">
    <citation type="journal article" name="Sci. Rep.">
        <title>Telomere-to-telomere assembled and centromere annotated genomes of the two main subspecies of the button mushroom Agaricus bisporus reveal especially polymorphic chromosome ends.</title>
        <authorList>
            <person name="Sonnenberg A.S.M."/>
            <person name="Sedaghat-Telgerd N."/>
            <person name="Lavrijssen B."/>
            <person name="Ohm R.A."/>
            <person name="Hendrickx P.M."/>
            <person name="Scholtmeijer K."/>
            <person name="Baars J.J.P."/>
            <person name="van Peer A."/>
        </authorList>
    </citation>
    <scope>NUCLEOTIDE SEQUENCE [LARGE SCALE GENOMIC DNA]</scope>
    <source>
        <strain evidence="2 3">H119_p4</strain>
    </source>
</reference>
<dbReference type="PRINTS" id="PR00388">
    <property type="entry name" value="PDIESTERASE2"/>
</dbReference>
<proteinExistence type="predicted"/>
<feature type="region of interest" description="Disordered" evidence="1">
    <location>
        <begin position="101"/>
        <end position="124"/>
    </location>
</feature>
<comment type="caution">
    <text evidence="2">The sequence shown here is derived from an EMBL/GenBank/DDBJ whole genome shotgun (WGS) entry which is preliminary data.</text>
</comment>
<dbReference type="CDD" id="cd07735">
    <property type="entry name" value="class_II_PDE_MBL-fold"/>
    <property type="match status" value="1"/>
</dbReference>
<dbReference type="AlphaFoldDB" id="A0A8H7F776"/>
<protein>
    <recommendedName>
        <fullName evidence="4">3',5'-cyclic-nucleotide phosphodiesterase</fullName>
    </recommendedName>
</protein>
<organism evidence="2 3">
    <name type="scientific">Agaricus bisporus var. burnettii</name>
    <dbReference type="NCBI Taxonomy" id="192524"/>
    <lineage>
        <taxon>Eukaryota</taxon>
        <taxon>Fungi</taxon>
        <taxon>Dikarya</taxon>
        <taxon>Basidiomycota</taxon>
        <taxon>Agaricomycotina</taxon>
        <taxon>Agaricomycetes</taxon>
        <taxon>Agaricomycetidae</taxon>
        <taxon>Agaricales</taxon>
        <taxon>Agaricineae</taxon>
        <taxon>Agaricaceae</taxon>
        <taxon>Agaricus</taxon>
    </lineage>
</organism>
<evidence type="ECO:0008006" key="4">
    <source>
        <dbReference type="Google" id="ProtNLM"/>
    </source>
</evidence>
<dbReference type="GO" id="GO:0004115">
    <property type="term" value="F:3',5'-cyclic-AMP phosphodiesterase activity"/>
    <property type="evidence" value="ECO:0007669"/>
    <property type="project" value="InterPro"/>
</dbReference>
<dbReference type="PANTHER" id="PTHR28283">
    <property type="entry name" value="3',5'-CYCLIC-NUCLEOTIDE PHOSPHODIESTERASE 1"/>
    <property type="match status" value="1"/>
</dbReference>
<dbReference type="PANTHER" id="PTHR28283:SF1">
    <property type="entry name" value="3',5'-CYCLIC-NUCLEOTIDE PHOSPHODIESTERASE 1"/>
    <property type="match status" value="1"/>
</dbReference>
<sequence length="496" mass="56120">MRLTGRCQSACRTTNDLRKGRYKDTSSACGQDSEYYGKARVPSIVQYESEARWITTPLFNSSCSSRSSRLNRQNSCFKSIFDQDLNDCRNFKRLRRFPDSTISTRCQPSSSPPSAGPKRQNFKTYSRPSFDCPPAASDTRLAVASYLKQGHEKTNLSGYLLKPADADWRDGVVALEAGSGQGTLRQLLRQNPQLLDCTTVSSKNDLVEERRRYTANEIYSFIRSYLITHAHLDHINSLVISAGSLRGQRKSIYAAKQTLQDLELIFADRLWPNLASWDESDEDYKFLYKILESDGNYYPVHPLISVRSFPLNHGTYEGNHYVSSAFFIRHDLSSVELLFFGDVEPDSVASDPRTIDVWRAAASKIPDKLRAIFIECSWPSGRPDELLHGHLTPEHLVAELVALAKEVVNHRQSLGSSRERARKRQKSGSVRDENEGLVHVLDGLSVYIMHCKDDMVGSEEPYSIRYLIKAQVQKLLEAHQLGVQVECAEPGMRINI</sequence>
<dbReference type="EMBL" id="JABXXO010000004">
    <property type="protein sequence ID" value="KAF7779095.1"/>
    <property type="molecule type" value="Genomic_DNA"/>
</dbReference>
<gene>
    <name evidence="2" type="ORF">Agabi119p4_3440</name>
</gene>
<dbReference type="Pfam" id="PF02112">
    <property type="entry name" value="PDEase_II"/>
    <property type="match status" value="1"/>
</dbReference>
<dbReference type="InterPro" id="IPR000396">
    <property type="entry name" value="Pdiesterase2"/>
</dbReference>